<accession>A0ABM5QSB1</accession>
<gene>
    <name evidence="2" type="ORF">WS08_1023</name>
</gene>
<evidence type="ECO:0000259" key="1">
    <source>
        <dbReference type="PROSITE" id="PS51186"/>
    </source>
</evidence>
<dbReference type="EMBL" id="CP007588">
    <property type="protein sequence ID" value="AIG65962.1"/>
    <property type="molecule type" value="Genomic_DNA"/>
</dbReference>
<evidence type="ECO:0000313" key="3">
    <source>
        <dbReference type="Proteomes" id="UP000028491"/>
    </source>
</evidence>
<reference evidence="2 3" key="1">
    <citation type="journal article" date="2014" name="Genome Announc.">
        <title>Whole-Genome Sequence of Weissella ceti Strain WS08, Isolated from Diseased Rainbow Trout in Brazil.</title>
        <authorList>
            <person name="Figueiredo H.C."/>
            <person name="Leal G."/>
            <person name="Pereira F.L."/>
            <person name="Soares S.C."/>
            <person name="Dorella F.A."/>
            <person name="Carvalho A.F."/>
            <person name="Pereira U.P."/>
            <person name="Azevedo V.A."/>
        </authorList>
    </citation>
    <scope>NUCLEOTIDE SEQUENCE [LARGE SCALE GENOMIC DNA]</scope>
    <source>
        <strain evidence="2 3">WS08</strain>
    </source>
</reference>
<dbReference type="PROSITE" id="PS51186">
    <property type="entry name" value="GNAT"/>
    <property type="match status" value="1"/>
</dbReference>
<name>A0ABM5QSB1_9LACO</name>
<sequence>MRSQRVVATQKDLPQLKRLYQAAFPYGEPFGFLLMMAKRRDIQMHAFYDGDAFVGLIYLIFDHDKVYVLYLAVNPQLRSQGLGSQVLQWLSETFPTRKVFLDLEVLDDQAENATQRARRRDFYLKNNFQSANLFFEEEGIDYEVLTTGESITADEYQTTMDVFTQGTFTVNFIPKPQE</sequence>
<proteinExistence type="predicted"/>
<reference evidence="3" key="2">
    <citation type="submission" date="2014-04" db="EMBL/GenBank/DDBJ databases">
        <title>Complete genome of Weissella ceti strain WS08 isolated from diseased rainbow trout in Brazil.</title>
        <authorList>
            <person name="Figueiredo H.C.P."/>
            <person name="Leal C.A.G."/>
            <person name="Pereira F.L."/>
            <person name="Soares S.C."/>
            <person name="Dorella F.A."/>
            <person name="Carvalho A.F."/>
            <person name="Pereira U.P."/>
            <person name="Azevedo V.A.C."/>
        </authorList>
    </citation>
    <scope>NUCLEOTIDE SEQUENCE [LARGE SCALE GENOMIC DNA]</scope>
    <source>
        <strain evidence="3">WS08</strain>
    </source>
</reference>
<dbReference type="SUPFAM" id="SSF55729">
    <property type="entry name" value="Acyl-CoA N-acyltransferases (Nat)"/>
    <property type="match status" value="1"/>
</dbReference>
<dbReference type="InterPro" id="IPR016181">
    <property type="entry name" value="Acyl_CoA_acyltransferase"/>
</dbReference>
<keyword evidence="3" id="KW-1185">Reference proteome</keyword>
<feature type="domain" description="N-acetyltransferase" evidence="1">
    <location>
        <begin position="3"/>
        <end position="161"/>
    </location>
</feature>
<dbReference type="Proteomes" id="UP000028491">
    <property type="component" value="Chromosome"/>
</dbReference>
<organism evidence="2 3">
    <name type="scientific">Weissella tructae</name>
    <dbReference type="NCBI Taxonomy" id="887702"/>
    <lineage>
        <taxon>Bacteria</taxon>
        <taxon>Bacillati</taxon>
        <taxon>Bacillota</taxon>
        <taxon>Bacilli</taxon>
        <taxon>Lactobacillales</taxon>
        <taxon>Lactobacillaceae</taxon>
        <taxon>Weissella</taxon>
    </lineage>
</organism>
<protein>
    <recommendedName>
        <fullName evidence="1">N-acetyltransferase domain-containing protein</fullName>
    </recommendedName>
</protein>
<dbReference type="InterPro" id="IPR000182">
    <property type="entry name" value="GNAT_dom"/>
</dbReference>
<dbReference type="CDD" id="cd04301">
    <property type="entry name" value="NAT_SF"/>
    <property type="match status" value="1"/>
</dbReference>
<evidence type="ECO:0000313" key="2">
    <source>
        <dbReference type="EMBL" id="AIG65962.1"/>
    </source>
</evidence>
<dbReference type="Pfam" id="PF13508">
    <property type="entry name" value="Acetyltransf_7"/>
    <property type="match status" value="1"/>
</dbReference>
<dbReference type="Gene3D" id="3.40.630.30">
    <property type="match status" value="1"/>
</dbReference>